<comment type="similarity">
    <text evidence="1 5 6">Belongs to the universal ribosomal protein uL24 family.</text>
</comment>
<dbReference type="EMBL" id="OX458333">
    <property type="protein sequence ID" value="CAI8907954.1"/>
    <property type="molecule type" value="Genomic_DNA"/>
</dbReference>
<dbReference type="PANTHER" id="PTHR12903">
    <property type="entry name" value="MITOCHONDRIAL RIBOSOMAL PROTEIN L24"/>
    <property type="match status" value="1"/>
</dbReference>
<accession>A0ABM9I5N1</accession>
<dbReference type="InterPro" id="IPR005825">
    <property type="entry name" value="Ribosomal_uL24_CS"/>
</dbReference>
<dbReference type="CDD" id="cd06089">
    <property type="entry name" value="KOW_RPL26"/>
    <property type="match status" value="1"/>
</dbReference>
<dbReference type="InterPro" id="IPR014722">
    <property type="entry name" value="Rib_uL2_dom2"/>
</dbReference>
<dbReference type="Gene3D" id="2.30.30.30">
    <property type="match status" value="1"/>
</dbReference>
<dbReference type="InterPro" id="IPR057264">
    <property type="entry name" value="Ribosomal_uL24_C"/>
</dbReference>
<dbReference type="PROSITE" id="PS01108">
    <property type="entry name" value="RIBOSOMAL_L24"/>
    <property type="match status" value="1"/>
</dbReference>
<evidence type="ECO:0000313" key="8">
    <source>
        <dbReference type="EMBL" id="CAI8907954.1"/>
    </source>
</evidence>
<comment type="subunit">
    <text evidence="5">Part of the 50S ribosomal subunit.</text>
</comment>
<dbReference type="Proteomes" id="UP001162030">
    <property type="component" value="Chromosome"/>
</dbReference>
<dbReference type="Pfam" id="PF17136">
    <property type="entry name" value="ribosomal_L24"/>
    <property type="match status" value="1"/>
</dbReference>
<evidence type="ECO:0000256" key="3">
    <source>
        <dbReference type="ARBA" id="ARBA00023274"/>
    </source>
</evidence>
<organism evidence="8 9">
    <name type="scientific">Methylocaldum szegediense</name>
    <dbReference type="NCBI Taxonomy" id="73780"/>
    <lineage>
        <taxon>Bacteria</taxon>
        <taxon>Pseudomonadati</taxon>
        <taxon>Pseudomonadota</taxon>
        <taxon>Gammaproteobacteria</taxon>
        <taxon>Methylococcales</taxon>
        <taxon>Methylococcaceae</taxon>
        <taxon>Methylocaldum</taxon>
    </lineage>
</organism>
<dbReference type="SUPFAM" id="SSF50104">
    <property type="entry name" value="Translation proteins SH3-like domain"/>
    <property type="match status" value="1"/>
</dbReference>
<comment type="function">
    <text evidence="5">One of two assembly initiator proteins, it binds directly to the 5'-end of the 23S rRNA, where it nucleates assembly of the 50S subunit.</text>
</comment>
<name>A0ABM9I5N1_9GAMM</name>
<gene>
    <name evidence="5 8" type="primary">rplX</name>
    <name evidence="8" type="ORF">MSZNOR_3578</name>
</gene>
<dbReference type="Pfam" id="PF00467">
    <property type="entry name" value="KOW"/>
    <property type="match status" value="1"/>
</dbReference>
<reference evidence="8 9" key="1">
    <citation type="submission" date="2023-03" db="EMBL/GenBank/DDBJ databases">
        <authorList>
            <person name="Pearce D."/>
        </authorList>
    </citation>
    <scope>NUCLEOTIDE SEQUENCE [LARGE SCALE GENOMIC DNA]</scope>
    <source>
        <strain evidence="8">Msz</strain>
    </source>
</reference>
<feature type="domain" description="KOW" evidence="7">
    <location>
        <begin position="3"/>
        <end position="30"/>
    </location>
</feature>
<dbReference type="InterPro" id="IPR003256">
    <property type="entry name" value="Ribosomal_uL24"/>
</dbReference>
<dbReference type="HAMAP" id="MF_01326_B">
    <property type="entry name" value="Ribosomal_uL24_B"/>
    <property type="match status" value="1"/>
</dbReference>
<sequence>MRKIKKGDQVIVIAGKDKGKRGVVLTVSSDNRVVVEGVNVVRKHQKPIPMRGISGGIVEKPMPIHRSNVALFNPATNKPDKVGIRLLADGRKVRYFKSTNEVIDV</sequence>
<dbReference type="SMART" id="SM00739">
    <property type="entry name" value="KOW"/>
    <property type="match status" value="1"/>
</dbReference>
<dbReference type="RefSeq" id="WP_026609174.1">
    <property type="nucleotide sequence ID" value="NZ_OX458333.1"/>
</dbReference>
<keyword evidence="9" id="KW-1185">Reference proteome</keyword>
<evidence type="ECO:0000313" key="9">
    <source>
        <dbReference type="Proteomes" id="UP001162030"/>
    </source>
</evidence>
<keyword evidence="2 5" id="KW-0689">Ribosomal protein</keyword>
<evidence type="ECO:0000259" key="7">
    <source>
        <dbReference type="SMART" id="SM00739"/>
    </source>
</evidence>
<dbReference type="NCBIfam" id="TIGR01079">
    <property type="entry name" value="rplX_bact"/>
    <property type="match status" value="1"/>
</dbReference>
<keyword evidence="3 5" id="KW-0687">Ribonucleoprotein</keyword>
<dbReference type="InterPro" id="IPR041988">
    <property type="entry name" value="Ribosomal_uL24_KOW"/>
</dbReference>
<keyword evidence="5" id="KW-0694">RNA-binding</keyword>
<dbReference type="InterPro" id="IPR005824">
    <property type="entry name" value="KOW"/>
</dbReference>
<comment type="function">
    <text evidence="5">One of the proteins that surrounds the polypeptide exit tunnel on the outside of the subunit.</text>
</comment>
<proteinExistence type="inferred from homology"/>
<evidence type="ECO:0000256" key="5">
    <source>
        <dbReference type="HAMAP-Rule" id="MF_01326"/>
    </source>
</evidence>
<evidence type="ECO:0000256" key="6">
    <source>
        <dbReference type="RuleBase" id="RU003477"/>
    </source>
</evidence>
<dbReference type="InterPro" id="IPR008991">
    <property type="entry name" value="Translation_prot_SH3-like_sf"/>
</dbReference>
<evidence type="ECO:0000256" key="4">
    <source>
        <dbReference type="ARBA" id="ARBA00035206"/>
    </source>
</evidence>
<protein>
    <recommendedName>
        <fullName evidence="4 5">Large ribosomal subunit protein uL24</fullName>
    </recommendedName>
</protein>
<evidence type="ECO:0000256" key="1">
    <source>
        <dbReference type="ARBA" id="ARBA00010618"/>
    </source>
</evidence>
<evidence type="ECO:0000256" key="2">
    <source>
        <dbReference type="ARBA" id="ARBA00022980"/>
    </source>
</evidence>
<keyword evidence="5" id="KW-0699">rRNA-binding</keyword>